<sequence>MKYKFLLFLFLSASLSYGQYSWTNGQLVLKNGEILVGQIKLPMISKNLIAFNGKEKVKYRKKRKSKINKFDETQVKSVIFRRSDSEIAYFEYIPISDNKKGLFQVITSGKATLYARSVSVTSASGPAGGFQVYSFNNFNEFYVIREGEELASPMITARLSRSFKKRAMDYFSDCSKLVAKLESKSYNKEDIKKVVEEYNNCL</sequence>
<comment type="caution">
    <text evidence="2">The sequence shown here is derived from an EMBL/GenBank/DDBJ whole genome shotgun (WGS) entry which is preliminary data.</text>
</comment>
<evidence type="ECO:0008006" key="4">
    <source>
        <dbReference type="Google" id="ProtNLM"/>
    </source>
</evidence>
<reference evidence="2 3" key="1">
    <citation type="submission" date="2024-01" db="EMBL/GenBank/DDBJ databases">
        <title>Maribacter spp. originated from different algae showed divergent polysaccharides utilization ability.</title>
        <authorList>
            <person name="Wang H."/>
            <person name="Wu Y."/>
        </authorList>
    </citation>
    <scope>NUCLEOTIDE SEQUENCE [LARGE SCALE GENOMIC DNA]</scope>
    <source>
        <strain evidence="2 3">PR1</strain>
    </source>
</reference>
<accession>A0ABU7IQ35</accession>
<organism evidence="2 3">
    <name type="scientific">Maribacter cobaltidurans</name>
    <dbReference type="NCBI Taxonomy" id="1178778"/>
    <lineage>
        <taxon>Bacteria</taxon>
        <taxon>Pseudomonadati</taxon>
        <taxon>Bacteroidota</taxon>
        <taxon>Flavobacteriia</taxon>
        <taxon>Flavobacteriales</taxon>
        <taxon>Flavobacteriaceae</taxon>
        <taxon>Maribacter</taxon>
    </lineage>
</organism>
<dbReference type="Proteomes" id="UP001356308">
    <property type="component" value="Unassembled WGS sequence"/>
</dbReference>
<dbReference type="RefSeq" id="WP_272649886.1">
    <property type="nucleotide sequence ID" value="NZ_JAZDDG010000001.1"/>
</dbReference>
<protein>
    <recommendedName>
        <fullName evidence="4">DUF4468 domain-containing protein</fullName>
    </recommendedName>
</protein>
<evidence type="ECO:0000313" key="3">
    <source>
        <dbReference type="Proteomes" id="UP001356308"/>
    </source>
</evidence>
<evidence type="ECO:0000256" key="1">
    <source>
        <dbReference type="SAM" id="SignalP"/>
    </source>
</evidence>
<dbReference type="EMBL" id="JAZDDG010000001">
    <property type="protein sequence ID" value="MEE1975069.1"/>
    <property type="molecule type" value="Genomic_DNA"/>
</dbReference>
<feature type="signal peptide" evidence="1">
    <location>
        <begin position="1"/>
        <end position="18"/>
    </location>
</feature>
<gene>
    <name evidence="2" type="ORF">V1I91_03245</name>
</gene>
<proteinExistence type="predicted"/>
<feature type="chain" id="PRO_5046945429" description="DUF4468 domain-containing protein" evidence="1">
    <location>
        <begin position="19"/>
        <end position="202"/>
    </location>
</feature>
<evidence type="ECO:0000313" key="2">
    <source>
        <dbReference type="EMBL" id="MEE1975069.1"/>
    </source>
</evidence>
<keyword evidence="3" id="KW-1185">Reference proteome</keyword>
<name>A0ABU7IQ35_9FLAO</name>
<keyword evidence="1" id="KW-0732">Signal</keyword>